<dbReference type="Gene3D" id="2.60.120.820">
    <property type="entry name" value="PHR domain"/>
    <property type="match status" value="2"/>
</dbReference>
<evidence type="ECO:0000256" key="1">
    <source>
        <dbReference type="ARBA" id="ARBA00004496"/>
    </source>
</evidence>
<dbReference type="SMART" id="SM00875">
    <property type="entry name" value="BACK"/>
    <property type="match status" value="2"/>
</dbReference>
<keyword evidence="2" id="KW-0963">Cytoplasm</keyword>
<accession>A0ABN8RDC4</accession>
<feature type="domain" description="BTB" evidence="3">
    <location>
        <begin position="461"/>
        <end position="539"/>
    </location>
</feature>
<dbReference type="Gene3D" id="1.25.40.420">
    <property type="match status" value="2"/>
</dbReference>
<name>A0ABN8RDC4_9CNID</name>
<gene>
    <name evidence="4" type="ORF">PLOB_00017521</name>
</gene>
<comment type="caution">
    <text evidence="4">The sequence shown here is derived from an EMBL/GenBank/DDBJ whole genome shotgun (WGS) entry which is preliminary data.</text>
</comment>
<dbReference type="InterPro" id="IPR012983">
    <property type="entry name" value="PHR"/>
</dbReference>
<proteinExistence type="predicted"/>
<evidence type="ECO:0000256" key="2">
    <source>
        <dbReference type="ARBA" id="ARBA00022490"/>
    </source>
</evidence>
<evidence type="ECO:0000313" key="5">
    <source>
        <dbReference type="Proteomes" id="UP001159405"/>
    </source>
</evidence>
<reference evidence="4 5" key="1">
    <citation type="submission" date="2022-05" db="EMBL/GenBank/DDBJ databases">
        <authorList>
            <consortium name="Genoscope - CEA"/>
            <person name="William W."/>
        </authorList>
    </citation>
    <scope>NUCLEOTIDE SEQUENCE [LARGE SCALE GENOMIC DNA]</scope>
</reference>
<sequence length="880" mass="99648">MATLDDNWQTKRSTITERTKFIFNNELLSDVKFVVPASHNESENRKSQKCIPAHKFILAISSPVFYVMFYGEMAETADTIQLPDCDYESLLELFRFLYSDEVNLSGSNVMQVLYLAKKYLVPSLADKCTKYLQENLEASNVFSVLPQAQKFEDKDLEERCWEVIETQTENALTSEEFVTLERSVVESVVKRERLNVKEVDLFKAVDRWATKEVERQGLTPDSVVKRRILGEQTVKAIRFPVMSQKQFASVLDCDILTKEEIVLMMKHYSGFGLESSLPFMNAIRAGLLHRVYRFEKPGDTSDYSAWCYSGEPDAINLTVSRPVMLRGVQHFGSEGGKYTVSLEVKTNDKAIGGSLVKQTGMYSSEKDETNGYYGFDVMFDHSVSLERGKTYEIVSLIEGPSSWRVIRGKCTDEVEGIQFSFSKSSASSAMVSLRSFDDNWQTKRPNISERTKFIFNNELLSDVKFVVPASHNQSESQKSRKCMIPAHKFVLAISSPVFYAMFYGEMAETADTIQLPDCEYKSLLELFRFLYSDEVNLSGSYVMQVLYLAKKYLVPSLADKCTEYIREHLDASNVFSVLPQALKFEDKALEKRCWEIIEIHTENALTSEEFVTLERSVVQSVVKRGRLNVKEVDLFKAVDRWATKEVERQGVTPVGKVKRRLLGEEIVKAIRFPVMSQKEFASFVLDCDILTKKEIGFMMKHFGNVSLESSLPFISSPRLGILHRSNRFAMLKPPEAHGGPWQYSDSVADALQLTVSKPVTLHGIQHFGCKGGKYTVSLEVKDVRSGCSLVKQTGTYSSKKDEKNGYYGFDVMFDHPVSLERGKAYEIVSLIKGSSSWRVAQGKILDKVQGIQFSFSTSAASKNGTSVNVGQFPSFIFSKI</sequence>
<organism evidence="4 5">
    <name type="scientific">Porites lobata</name>
    <dbReference type="NCBI Taxonomy" id="104759"/>
    <lineage>
        <taxon>Eukaryota</taxon>
        <taxon>Metazoa</taxon>
        <taxon>Cnidaria</taxon>
        <taxon>Anthozoa</taxon>
        <taxon>Hexacorallia</taxon>
        <taxon>Scleractinia</taxon>
        <taxon>Fungiina</taxon>
        <taxon>Poritidae</taxon>
        <taxon>Porites</taxon>
    </lineage>
</organism>
<dbReference type="PROSITE" id="PS50097">
    <property type="entry name" value="BTB"/>
    <property type="match status" value="2"/>
</dbReference>
<dbReference type="InterPro" id="IPR011333">
    <property type="entry name" value="SKP1/BTB/POZ_sf"/>
</dbReference>
<dbReference type="Pfam" id="PF00651">
    <property type="entry name" value="BTB"/>
    <property type="match status" value="2"/>
</dbReference>
<dbReference type="PANTHER" id="PTHR45774">
    <property type="entry name" value="BTB/POZ DOMAIN-CONTAINING"/>
    <property type="match status" value="1"/>
</dbReference>
<dbReference type="PANTHER" id="PTHR45774:SF3">
    <property type="entry name" value="BTB (POZ) DOMAIN-CONTAINING 2B-RELATED"/>
    <property type="match status" value="1"/>
</dbReference>
<evidence type="ECO:0000313" key="4">
    <source>
        <dbReference type="EMBL" id="CAH3176162.1"/>
    </source>
</evidence>
<protein>
    <recommendedName>
        <fullName evidence="3">BTB domain-containing protein</fullName>
    </recommendedName>
</protein>
<dbReference type="Proteomes" id="UP001159405">
    <property type="component" value="Unassembled WGS sequence"/>
</dbReference>
<dbReference type="SUPFAM" id="SSF54695">
    <property type="entry name" value="POZ domain"/>
    <property type="match status" value="2"/>
</dbReference>
<keyword evidence="5" id="KW-1185">Reference proteome</keyword>
<dbReference type="InterPro" id="IPR000210">
    <property type="entry name" value="BTB/POZ_dom"/>
</dbReference>
<dbReference type="Pfam" id="PF08005">
    <property type="entry name" value="PHR"/>
    <property type="match status" value="2"/>
</dbReference>
<dbReference type="Gene3D" id="3.30.710.10">
    <property type="entry name" value="Potassium Channel Kv1.1, Chain A"/>
    <property type="match status" value="2"/>
</dbReference>
<dbReference type="InterPro" id="IPR011705">
    <property type="entry name" value="BACK"/>
</dbReference>
<dbReference type="InterPro" id="IPR038648">
    <property type="entry name" value="PHR_sf"/>
</dbReference>
<feature type="domain" description="BTB" evidence="3">
    <location>
        <begin position="29"/>
        <end position="106"/>
    </location>
</feature>
<comment type="subcellular location">
    <subcellularLocation>
        <location evidence="1">Cytoplasm</location>
    </subcellularLocation>
</comment>
<dbReference type="EMBL" id="CALNXK010000209">
    <property type="protein sequence ID" value="CAH3176162.1"/>
    <property type="molecule type" value="Genomic_DNA"/>
</dbReference>
<evidence type="ECO:0000259" key="3">
    <source>
        <dbReference type="PROSITE" id="PS50097"/>
    </source>
</evidence>
<dbReference type="Pfam" id="PF07707">
    <property type="entry name" value="BACK"/>
    <property type="match status" value="2"/>
</dbReference>
<dbReference type="SMART" id="SM00225">
    <property type="entry name" value="BTB"/>
    <property type="match status" value="2"/>
</dbReference>